<reference evidence="1" key="2">
    <citation type="journal article" date="2023" name="Food Microbiol.">
        <title>Evaluation of the fermentation potential of lactic acid bacteria isolated from herbs, fruits and vegetables as starter cultures in nut-based milk alternatives.</title>
        <authorList>
            <person name="Huang W."/>
            <person name="Dong A."/>
            <person name="Pham H.T."/>
            <person name="Zhou C."/>
            <person name="Huo Z."/>
            <person name="Watjen A.P."/>
            <person name="Prakash S."/>
            <person name="Bang-Berthelsen C.H."/>
            <person name="Turner M.S."/>
        </authorList>
    </citation>
    <scope>NUCLEOTIDE SEQUENCE</scope>
    <source>
        <strain evidence="1">581</strain>
    </source>
</reference>
<gene>
    <name evidence="1" type="ORF">OGZ39_12130</name>
</gene>
<dbReference type="RefSeq" id="WP_124156144.1">
    <property type="nucleotide sequence ID" value="NZ_CP184685.1"/>
</dbReference>
<dbReference type="InterPro" id="IPR011664">
    <property type="entry name" value="Abi_system_AbiD/AbiF-like"/>
</dbReference>
<reference evidence="1" key="1">
    <citation type="submission" date="2022-10" db="EMBL/GenBank/DDBJ databases">
        <authorList>
            <person name="Turner M.S."/>
            <person name="Huang W."/>
        </authorList>
    </citation>
    <scope>NUCLEOTIDE SEQUENCE</scope>
    <source>
        <strain evidence="1">581</strain>
    </source>
</reference>
<organism evidence="1 2">
    <name type="scientific">Lactococcus lactis</name>
    <dbReference type="NCBI Taxonomy" id="1358"/>
    <lineage>
        <taxon>Bacteria</taxon>
        <taxon>Bacillati</taxon>
        <taxon>Bacillota</taxon>
        <taxon>Bacilli</taxon>
        <taxon>Lactobacillales</taxon>
        <taxon>Streptococcaceae</taxon>
        <taxon>Lactococcus</taxon>
    </lineage>
</organism>
<accession>A0A9X4S5K7</accession>
<dbReference type="Pfam" id="PF07751">
    <property type="entry name" value="Abi_2"/>
    <property type="match status" value="1"/>
</dbReference>
<dbReference type="Proteomes" id="UP001152656">
    <property type="component" value="Unassembled WGS sequence"/>
</dbReference>
<protein>
    <submittedName>
        <fullName evidence="1">Abi family protein</fullName>
    </submittedName>
</protein>
<sequence length="359" mass="42162">MSIKQSESRSGLKSKLASRNLEFEDSELEEALKKYNYFNLFNGIESILLSKTNPKTFNKVKLDDFIAIYKFDLKLSSTILELLNKVEIRLKNSIAYHFSQKYCNTIQNTMGYTNKANYLNPKNRPNSVNYPFVNFQNKRIYNNFDEFVFFKPWYLTSLINGNDYIDLNFYSDINYDSRITNSPSYKIDDNNLNFSVAVPMWVAIETLTLGEVIRLMHYLNDDILESVMKDMNITQFNNLFHRTEFLNMLDFLLCLRNNCAHGSLVFRFVTPKSKKISSTLVPFFKLTPSETGTPSSCITLFDTLKILNHFESTRPLKKIVQKIIYRNNKHFKSPDFDLNDRLLRKMGEPSLSKWKEFLF</sequence>
<comment type="caution">
    <text evidence="1">The sequence shown here is derived from an EMBL/GenBank/DDBJ whole genome shotgun (WGS) entry which is preliminary data.</text>
</comment>
<dbReference type="EMBL" id="JAOWLP010000018">
    <property type="protein sequence ID" value="MDG4982384.1"/>
    <property type="molecule type" value="Genomic_DNA"/>
</dbReference>
<proteinExistence type="predicted"/>
<dbReference type="AlphaFoldDB" id="A0A9X4S5K7"/>
<name>A0A9X4S5K7_9LACT</name>
<evidence type="ECO:0000313" key="1">
    <source>
        <dbReference type="EMBL" id="MDG4982384.1"/>
    </source>
</evidence>
<evidence type="ECO:0000313" key="2">
    <source>
        <dbReference type="Proteomes" id="UP001152656"/>
    </source>
</evidence>